<sequence length="46" mass="5483">MPVFSRRARVDPRRTSCYQETSFYSRVINPQEIFFNLSPQKPCKCV</sequence>
<name>A0A2P2J3W2_RHIMU</name>
<evidence type="ECO:0000313" key="1">
    <source>
        <dbReference type="EMBL" id="MBW88155.1"/>
    </source>
</evidence>
<dbReference type="AlphaFoldDB" id="A0A2P2J3W2"/>
<reference evidence="1" key="1">
    <citation type="submission" date="2018-02" db="EMBL/GenBank/DDBJ databases">
        <title>Rhizophora mucronata_Transcriptome.</title>
        <authorList>
            <person name="Meera S.P."/>
            <person name="Sreeshan A."/>
            <person name="Augustine A."/>
        </authorList>
    </citation>
    <scope>NUCLEOTIDE SEQUENCE</scope>
    <source>
        <tissue evidence="1">Leaf</tissue>
    </source>
</reference>
<dbReference type="EMBL" id="GGEC01007672">
    <property type="protein sequence ID" value="MBW88155.1"/>
    <property type="molecule type" value="Transcribed_RNA"/>
</dbReference>
<organism evidence="1">
    <name type="scientific">Rhizophora mucronata</name>
    <name type="common">Asiatic mangrove</name>
    <dbReference type="NCBI Taxonomy" id="61149"/>
    <lineage>
        <taxon>Eukaryota</taxon>
        <taxon>Viridiplantae</taxon>
        <taxon>Streptophyta</taxon>
        <taxon>Embryophyta</taxon>
        <taxon>Tracheophyta</taxon>
        <taxon>Spermatophyta</taxon>
        <taxon>Magnoliopsida</taxon>
        <taxon>eudicotyledons</taxon>
        <taxon>Gunneridae</taxon>
        <taxon>Pentapetalae</taxon>
        <taxon>rosids</taxon>
        <taxon>fabids</taxon>
        <taxon>Malpighiales</taxon>
        <taxon>Rhizophoraceae</taxon>
        <taxon>Rhizophora</taxon>
    </lineage>
</organism>
<proteinExistence type="predicted"/>
<accession>A0A2P2J3W2</accession>
<protein>
    <submittedName>
        <fullName evidence="1">Uncharacterized protein</fullName>
    </submittedName>
</protein>